<dbReference type="Proteomes" id="UP000234681">
    <property type="component" value="Chromosome 7"/>
</dbReference>
<protein>
    <submittedName>
        <fullName evidence="1">RCG49138</fullName>
    </submittedName>
</protein>
<dbReference type="EMBL" id="CH473960">
    <property type="protein sequence ID" value="EDM16684.1"/>
    <property type="molecule type" value="Genomic_DNA"/>
</dbReference>
<name>A6IGL4_RAT</name>
<dbReference type="AlphaFoldDB" id="A6IGL4"/>
<organism evidence="1 2">
    <name type="scientific">Rattus norvegicus</name>
    <name type="common">Rat</name>
    <dbReference type="NCBI Taxonomy" id="10116"/>
    <lineage>
        <taxon>Eukaryota</taxon>
        <taxon>Metazoa</taxon>
        <taxon>Chordata</taxon>
        <taxon>Craniata</taxon>
        <taxon>Vertebrata</taxon>
        <taxon>Euteleostomi</taxon>
        <taxon>Mammalia</taxon>
        <taxon>Eutheria</taxon>
        <taxon>Euarchontoglires</taxon>
        <taxon>Glires</taxon>
        <taxon>Rodentia</taxon>
        <taxon>Myomorpha</taxon>
        <taxon>Muroidea</taxon>
        <taxon>Muridae</taxon>
        <taxon>Murinae</taxon>
        <taxon>Rattus</taxon>
    </lineage>
</organism>
<proteinExistence type="predicted"/>
<evidence type="ECO:0000313" key="1">
    <source>
        <dbReference type="EMBL" id="EDM16684.1"/>
    </source>
</evidence>
<sequence length="30" mass="3355">MAAAIQLWSRYLSLISVIASSWCEALVCLR</sequence>
<accession>A6IGL4</accession>
<reference evidence="1 2" key="1">
    <citation type="submission" date="2005-09" db="EMBL/GenBank/DDBJ databases">
        <authorList>
            <person name="Mural R.J."/>
            <person name="Li P.W."/>
            <person name="Adams M.D."/>
            <person name="Amanatides P.G."/>
            <person name="Baden-Tillson H."/>
            <person name="Barnstead M."/>
            <person name="Chin S.H."/>
            <person name="Dew I."/>
            <person name="Evans C.A."/>
            <person name="Ferriera S."/>
            <person name="Flanigan M."/>
            <person name="Fosler C."/>
            <person name="Glodek A."/>
            <person name="Gu Z."/>
            <person name="Holt R.A."/>
            <person name="Jennings D."/>
            <person name="Kraft C.L."/>
            <person name="Lu F."/>
            <person name="Nguyen T."/>
            <person name="Nusskern D.R."/>
            <person name="Pfannkoch C.M."/>
            <person name="Sitter C."/>
            <person name="Sutton G.G."/>
            <person name="Venter J.C."/>
            <person name="Wang Z."/>
            <person name="Woodage T."/>
            <person name="Zheng X.H."/>
            <person name="Zhong F."/>
        </authorList>
    </citation>
    <scope>NUCLEOTIDE SEQUENCE [LARGE SCALE GENOMIC DNA]</scope>
    <source>
        <strain>BN</strain>
        <strain evidence="2">Sprague-Dawley</strain>
    </source>
</reference>
<evidence type="ECO:0000313" key="2">
    <source>
        <dbReference type="Proteomes" id="UP000234681"/>
    </source>
</evidence>
<gene>
    <name evidence="1" type="ORF">rCG_49138</name>
</gene>